<keyword evidence="3 6" id="KW-1133">Transmembrane helix</keyword>
<dbReference type="GO" id="GO:0016020">
    <property type="term" value="C:membrane"/>
    <property type="evidence" value="ECO:0007669"/>
    <property type="project" value="UniProtKB-SubCell"/>
</dbReference>
<evidence type="ECO:0000313" key="9">
    <source>
        <dbReference type="Proteomes" id="UP000240883"/>
    </source>
</evidence>
<feature type="transmembrane region" description="Helical" evidence="6">
    <location>
        <begin position="108"/>
        <end position="126"/>
    </location>
</feature>
<evidence type="ECO:0000256" key="4">
    <source>
        <dbReference type="ARBA" id="ARBA00023136"/>
    </source>
</evidence>
<dbReference type="InterPro" id="IPR052337">
    <property type="entry name" value="SAT4-like"/>
</dbReference>
<dbReference type="InterPro" id="IPR049326">
    <property type="entry name" value="Rhodopsin_dom_fungi"/>
</dbReference>
<keyword evidence="2 6" id="KW-0812">Transmembrane</keyword>
<proteinExistence type="inferred from homology"/>
<organism evidence="8 9">
    <name type="scientific">Corynespora cassiicola Philippines</name>
    <dbReference type="NCBI Taxonomy" id="1448308"/>
    <lineage>
        <taxon>Eukaryota</taxon>
        <taxon>Fungi</taxon>
        <taxon>Dikarya</taxon>
        <taxon>Ascomycota</taxon>
        <taxon>Pezizomycotina</taxon>
        <taxon>Dothideomycetes</taxon>
        <taxon>Pleosporomycetidae</taxon>
        <taxon>Pleosporales</taxon>
        <taxon>Corynesporascaceae</taxon>
        <taxon>Corynespora</taxon>
    </lineage>
</organism>
<evidence type="ECO:0000259" key="7">
    <source>
        <dbReference type="Pfam" id="PF20684"/>
    </source>
</evidence>
<evidence type="ECO:0000256" key="1">
    <source>
        <dbReference type="ARBA" id="ARBA00004141"/>
    </source>
</evidence>
<gene>
    <name evidence="8" type="ORF">BS50DRAFT_522144</name>
</gene>
<feature type="transmembrane region" description="Helical" evidence="6">
    <location>
        <begin position="147"/>
        <end position="173"/>
    </location>
</feature>
<dbReference type="PANTHER" id="PTHR33048:SF47">
    <property type="entry name" value="INTEGRAL MEMBRANE PROTEIN-RELATED"/>
    <property type="match status" value="1"/>
</dbReference>
<feature type="transmembrane region" description="Helical" evidence="6">
    <location>
        <begin position="193"/>
        <end position="220"/>
    </location>
</feature>
<feature type="transmembrane region" description="Helical" evidence="6">
    <location>
        <begin position="232"/>
        <end position="254"/>
    </location>
</feature>
<feature type="transmembrane region" description="Helical" evidence="6">
    <location>
        <begin position="34"/>
        <end position="55"/>
    </location>
</feature>
<feature type="transmembrane region" description="Helical" evidence="6">
    <location>
        <begin position="67"/>
        <end position="88"/>
    </location>
</feature>
<dbReference type="PANTHER" id="PTHR33048">
    <property type="entry name" value="PTH11-LIKE INTEGRAL MEMBRANE PROTEIN (AFU_ORTHOLOGUE AFUA_5G11245)"/>
    <property type="match status" value="1"/>
</dbReference>
<name>A0A2T2NVQ9_CORCC</name>
<feature type="domain" description="Rhodopsin" evidence="7">
    <location>
        <begin position="52"/>
        <end position="291"/>
    </location>
</feature>
<comment type="similarity">
    <text evidence="5">Belongs to the SAT4 family.</text>
</comment>
<sequence length="374" mass="41869">MSTTPVAIDLEGPAGRTPPGVVPHLINSSEDQKWYYVGVVTCLVIAGIFVVLRFYTKLRIIRRTDLSDWSVTLAYILLCVFVAIGYQYKKSGGGVHQWNVQLKNMIKILYWLNADEALYGVIVFLIKFTILHQYLRIFAPVRQINPVMFFGASSLILLNGIFYTIATFLTIFACSPREKIWDPFIVGGHCMDYNALITTAAAFNIWSDTMILILPIRSIWKLRIPIRKKICIVLLLGLGLVTCVASAIMLVFVFRLNNKEDITYNTLWLGLTCCAEMTLGIIVSCIITLPKLGEARSKNFRIVLSKVFKPSIKSETRTATEAVGNNTPNLFLPNISQSQACVISFLAERNDAYSASMAPKEDSSEDRREGAVMV</sequence>
<keyword evidence="9" id="KW-1185">Reference proteome</keyword>
<evidence type="ECO:0000256" key="2">
    <source>
        <dbReference type="ARBA" id="ARBA00022692"/>
    </source>
</evidence>
<protein>
    <recommendedName>
        <fullName evidence="7">Rhodopsin domain-containing protein</fullName>
    </recommendedName>
</protein>
<evidence type="ECO:0000256" key="3">
    <source>
        <dbReference type="ARBA" id="ARBA00022989"/>
    </source>
</evidence>
<dbReference type="EMBL" id="KZ678133">
    <property type="protein sequence ID" value="PSN69522.1"/>
    <property type="molecule type" value="Genomic_DNA"/>
</dbReference>
<comment type="subcellular location">
    <subcellularLocation>
        <location evidence="1">Membrane</location>
        <topology evidence="1">Multi-pass membrane protein</topology>
    </subcellularLocation>
</comment>
<dbReference type="STRING" id="1448308.A0A2T2NVQ9"/>
<evidence type="ECO:0000256" key="5">
    <source>
        <dbReference type="ARBA" id="ARBA00038359"/>
    </source>
</evidence>
<feature type="transmembrane region" description="Helical" evidence="6">
    <location>
        <begin position="266"/>
        <end position="289"/>
    </location>
</feature>
<dbReference type="AlphaFoldDB" id="A0A2T2NVQ9"/>
<evidence type="ECO:0000313" key="8">
    <source>
        <dbReference type="EMBL" id="PSN69522.1"/>
    </source>
</evidence>
<keyword evidence="4 6" id="KW-0472">Membrane</keyword>
<accession>A0A2T2NVQ9</accession>
<dbReference type="OrthoDB" id="4682787at2759"/>
<dbReference type="Pfam" id="PF20684">
    <property type="entry name" value="Fung_rhodopsin"/>
    <property type="match status" value="1"/>
</dbReference>
<dbReference type="Proteomes" id="UP000240883">
    <property type="component" value="Unassembled WGS sequence"/>
</dbReference>
<reference evidence="8 9" key="1">
    <citation type="journal article" date="2018" name="Front. Microbiol.">
        <title>Genome-Wide Analysis of Corynespora cassiicola Leaf Fall Disease Putative Effectors.</title>
        <authorList>
            <person name="Lopez D."/>
            <person name="Ribeiro S."/>
            <person name="Label P."/>
            <person name="Fumanal B."/>
            <person name="Venisse J.S."/>
            <person name="Kohler A."/>
            <person name="de Oliveira R.R."/>
            <person name="Labutti K."/>
            <person name="Lipzen A."/>
            <person name="Lail K."/>
            <person name="Bauer D."/>
            <person name="Ohm R.A."/>
            <person name="Barry K.W."/>
            <person name="Spatafora J."/>
            <person name="Grigoriev I.V."/>
            <person name="Martin F.M."/>
            <person name="Pujade-Renaud V."/>
        </authorList>
    </citation>
    <scope>NUCLEOTIDE SEQUENCE [LARGE SCALE GENOMIC DNA]</scope>
    <source>
        <strain evidence="8 9">Philippines</strain>
    </source>
</reference>
<evidence type="ECO:0000256" key="6">
    <source>
        <dbReference type="SAM" id="Phobius"/>
    </source>
</evidence>